<evidence type="ECO:0000313" key="1">
    <source>
        <dbReference type="EMBL" id="EMT38140.1"/>
    </source>
</evidence>
<comment type="caution">
    <text evidence="1">The sequence shown here is derived from an EMBL/GenBank/DDBJ whole genome shotgun (WGS) entry which is preliminary data.</text>
</comment>
<proteinExistence type="predicted"/>
<name>M8CLN8_THETY</name>
<dbReference type="PATRIC" id="fig|1198630.3.peg.2381"/>
<dbReference type="AlphaFoldDB" id="M8CLN8"/>
<dbReference type="HOGENOM" id="CLU_1895228_0_0_9"/>
<dbReference type="RefSeq" id="WP_004404290.1">
    <property type="nucleotide sequence ID" value="NZ_KB731305.1"/>
</dbReference>
<dbReference type="Proteomes" id="UP000013242">
    <property type="component" value="Unassembled WGS sequence"/>
</dbReference>
<accession>M8CLN8</accession>
<sequence>MDRDKRQKASDVFQETNYLFAEKTTFEKAFPMIEDIEVKVIEYGEGVNEWNRERYYNKFTAGEYINCSNRLCYNGGFSLGRIIRYMVMNNMKEYQTKEICQGYEGSPKGRRKYRDCLNTFHITVKIKYKEKQEE</sequence>
<keyword evidence="2" id="KW-1185">Reference proteome</keyword>
<evidence type="ECO:0000313" key="2">
    <source>
        <dbReference type="Proteomes" id="UP000013242"/>
    </source>
</evidence>
<protein>
    <submittedName>
        <fullName evidence="1">Uncharacterized protein</fullName>
    </submittedName>
</protein>
<gene>
    <name evidence="1" type="ORF">TthWC1_2382</name>
</gene>
<dbReference type="EMBL" id="AMYG01000057">
    <property type="protein sequence ID" value="EMT38140.1"/>
    <property type="molecule type" value="Genomic_DNA"/>
</dbReference>
<organism evidence="1 2">
    <name type="scientific">Thermoanaerobacter thermohydrosulfuricus WC1</name>
    <dbReference type="NCBI Taxonomy" id="1198630"/>
    <lineage>
        <taxon>Bacteria</taxon>
        <taxon>Bacillati</taxon>
        <taxon>Bacillota</taxon>
        <taxon>Clostridia</taxon>
        <taxon>Thermoanaerobacterales</taxon>
        <taxon>Thermoanaerobacteraceae</taxon>
        <taxon>Thermoanaerobacter</taxon>
    </lineage>
</organism>
<reference evidence="1 2" key="1">
    <citation type="journal article" date="2013" name="PLoS ONE">
        <title>Genomic Evaluation of Thermoanaerobacter spp. for the Construction of Designer Co-Cultures to Improve Lignocellulosic Biofuel Production.</title>
        <authorList>
            <person name="Verbeke T.J."/>
            <person name="Zhang X."/>
            <person name="Henrissat B."/>
            <person name="Spicer V."/>
            <person name="Rydzak T."/>
            <person name="Krokhin O.V."/>
            <person name="Fristensky B."/>
            <person name="Levin D.B."/>
            <person name="Sparling R."/>
        </authorList>
    </citation>
    <scope>NUCLEOTIDE SEQUENCE [LARGE SCALE GENOMIC DNA]</scope>
    <source>
        <strain evidence="1 2">WC1</strain>
    </source>
</reference>